<keyword evidence="2" id="KW-1015">Disulfide bond</keyword>
<accession>A0A813T0H3</accession>
<evidence type="ECO:0000256" key="2">
    <source>
        <dbReference type="ARBA" id="ARBA00023157"/>
    </source>
</evidence>
<dbReference type="InterPro" id="IPR003609">
    <property type="entry name" value="Pan_app"/>
</dbReference>
<feature type="domain" description="Apple" evidence="4">
    <location>
        <begin position="50"/>
        <end position="120"/>
    </location>
</feature>
<dbReference type="GO" id="GO:0006508">
    <property type="term" value="P:proteolysis"/>
    <property type="evidence" value="ECO:0007669"/>
    <property type="project" value="InterPro"/>
</dbReference>
<dbReference type="EMBL" id="CAJNOR010000119">
    <property type="protein sequence ID" value="CAF0805424.1"/>
    <property type="molecule type" value="Genomic_DNA"/>
</dbReference>
<evidence type="ECO:0000256" key="1">
    <source>
        <dbReference type="ARBA" id="ARBA00022737"/>
    </source>
</evidence>
<keyword evidence="6" id="KW-1185">Reference proteome</keyword>
<dbReference type="SUPFAM" id="SSF57414">
    <property type="entry name" value="Hairpin loop containing domain-like"/>
    <property type="match status" value="1"/>
</dbReference>
<sequence>MNSSILAFALLAFMVISQSNARLIRQDFADDDFDQDLFEQKRDAPTNNRCTNIVKGQDSNGGDINAAYPANVVSAAACAALCELFPTCDHWTFNVNNGKCWVKDKPSQMQTNSAVYTGSCTKSK</sequence>
<keyword evidence="1" id="KW-0677">Repeat</keyword>
<dbReference type="InterPro" id="IPR000177">
    <property type="entry name" value="Apple"/>
</dbReference>
<proteinExistence type="predicted"/>
<dbReference type="Gene3D" id="3.50.4.10">
    <property type="entry name" value="Hepatocyte Growth Factor"/>
    <property type="match status" value="1"/>
</dbReference>
<gene>
    <name evidence="5" type="ORF">XAT740_LOCUS3191</name>
</gene>
<protein>
    <recommendedName>
        <fullName evidence="4">Apple domain-containing protein</fullName>
    </recommendedName>
</protein>
<dbReference type="Pfam" id="PF14295">
    <property type="entry name" value="PAN_4"/>
    <property type="match status" value="1"/>
</dbReference>
<dbReference type="SMART" id="SM00223">
    <property type="entry name" value="APPLE"/>
    <property type="match status" value="1"/>
</dbReference>
<name>A0A813T0H3_ADIRI</name>
<evidence type="ECO:0000313" key="6">
    <source>
        <dbReference type="Proteomes" id="UP000663828"/>
    </source>
</evidence>
<feature type="signal peptide" evidence="3">
    <location>
        <begin position="1"/>
        <end position="21"/>
    </location>
</feature>
<keyword evidence="3" id="KW-0732">Signal</keyword>
<comment type="caution">
    <text evidence="5">The sequence shown here is derived from an EMBL/GenBank/DDBJ whole genome shotgun (WGS) entry which is preliminary data.</text>
</comment>
<organism evidence="5 6">
    <name type="scientific">Adineta ricciae</name>
    <name type="common">Rotifer</name>
    <dbReference type="NCBI Taxonomy" id="249248"/>
    <lineage>
        <taxon>Eukaryota</taxon>
        <taxon>Metazoa</taxon>
        <taxon>Spiralia</taxon>
        <taxon>Gnathifera</taxon>
        <taxon>Rotifera</taxon>
        <taxon>Eurotatoria</taxon>
        <taxon>Bdelloidea</taxon>
        <taxon>Adinetida</taxon>
        <taxon>Adinetidae</taxon>
        <taxon>Adineta</taxon>
    </lineage>
</organism>
<feature type="chain" id="PRO_5032614482" description="Apple domain-containing protein" evidence="3">
    <location>
        <begin position="22"/>
        <end position="124"/>
    </location>
</feature>
<evidence type="ECO:0000256" key="3">
    <source>
        <dbReference type="SAM" id="SignalP"/>
    </source>
</evidence>
<dbReference type="Proteomes" id="UP000663828">
    <property type="component" value="Unassembled WGS sequence"/>
</dbReference>
<evidence type="ECO:0000313" key="5">
    <source>
        <dbReference type="EMBL" id="CAF0805424.1"/>
    </source>
</evidence>
<dbReference type="AlphaFoldDB" id="A0A813T0H3"/>
<dbReference type="GO" id="GO:0005576">
    <property type="term" value="C:extracellular region"/>
    <property type="evidence" value="ECO:0007669"/>
    <property type="project" value="InterPro"/>
</dbReference>
<evidence type="ECO:0000259" key="4">
    <source>
        <dbReference type="SMART" id="SM00223"/>
    </source>
</evidence>
<reference evidence="5" key="1">
    <citation type="submission" date="2021-02" db="EMBL/GenBank/DDBJ databases">
        <authorList>
            <person name="Nowell W R."/>
        </authorList>
    </citation>
    <scope>NUCLEOTIDE SEQUENCE</scope>
</reference>